<proteinExistence type="predicted"/>
<dbReference type="Proteomes" id="UP000181917">
    <property type="component" value="Unassembled WGS sequence"/>
</dbReference>
<dbReference type="AlphaFoldDB" id="A0A1H1F493"/>
<sequence length="152" mass="17053">MPRTPADQRHEYGSPATNINILEYCNGLLADAPESAQVRLDLLLERTYRMITAQAERSFDAARNHDDAAAFRELLSRPDFRGPLAWDFLAGSPSRTAVRRRITHLLQSEWVRDALLKNAAIDAATIHELVNSYRSRAQTPNLVPNIPPAQHG</sequence>
<keyword evidence="2" id="KW-1185">Reference proteome</keyword>
<protein>
    <submittedName>
        <fullName evidence="1">Uncharacterized protein</fullName>
    </submittedName>
</protein>
<dbReference type="EMBL" id="FNKH01000002">
    <property type="protein sequence ID" value="SDQ95803.1"/>
    <property type="molecule type" value="Genomic_DNA"/>
</dbReference>
<dbReference type="KEGG" id="acry:AC20117_01250"/>
<organism evidence="1 2">
    <name type="scientific">Crystallibacter crystallopoietes</name>
    <dbReference type="NCBI Taxonomy" id="37928"/>
    <lineage>
        <taxon>Bacteria</taxon>
        <taxon>Bacillati</taxon>
        <taxon>Actinomycetota</taxon>
        <taxon>Actinomycetes</taxon>
        <taxon>Micrococcales</taxon>
        <taxon>Micrococcaceae</taxon>
        <taxon>Crystallibacter</taxon>
    </lineage>
</organism>
<reference evidence="1 2" key="1">
    <citation type="submission" date="2016-10" db="EMBL/GenBank/DDBJ databases">
        <authorList>
            <person name="de Groot N.N."/>
        </authorList>
    </citation>
    <scope>NUCLEOTIDE SEQUENCE [LARGE SCALE GENOMIC DNA]</scope>
    <source>
        <strain evidence="1 2">DSM 20117</strain>
    </source>
</reference>
<evidence type="ECO:0000313" key="1">
    <source>
        <dbReference type="EMBL" id="SDQ95803.1"/>
    </source>
</evidence>
<name>A0A1H1F493_9MICC</name>
<evidence type="ECO:0000313" key="2">
    <source>
        <dbReference type="Proteomes" id="UP000181917"/>
    </source>
</evidence>
<gene>
    <name evidence="1" type="ORF">SAMN04489742_3245</name>
</gene>
<accession>A0A1H1F493</accession>